<protein>
    <submittedName>
        <fullName evidence="1">Uncharacterized protein</fullName>
    </submittedName>
</protein>
<organism evidence="1">
    <name type="scientific">Salix viminalis</name>
    <name type="common">Common osier</name>
    <name type="synonym">Basket willow</name>
    <dbReference type="NCBI Taxonomy" id="40686"/>
    <lineage>
        <taxon>Eukaryota</taxon>
        <taxon>Viridiplantae</taxon>
        <taxon>Streptophyta</taxon>
        <taxon>Embryophyta</taxon>
        <taxon>Tracheophyta</taxon>
        <taxon>Spermatophyta</taxon>
        <taxon>Magnoliopsida</taxon>
        <taxon>eudicotyledons</taxon>
        <taxon>Gunneridae</taxon>
        <taxon>Pentapetalae</taxon>
        <taxon>rosids</taxon>
        <taxon>fabids</taxon>
        <taxon>Malpighiales</taxon>
        <taxon>Salicaceae</taxon>
        <taxon>Saliceae</taxon>
        <taxon>Salix</taxon>
    </lineage>
</organism>
<gene>
    <name evidence="1" type="ORF">SVIM_LOCUS39828</name>
</gene>
<dbReference type="AlphaFoldDB" id="A0A6N2KCW7"/>
<proteinExistence type="predicted"/>
<name>A0A6N2KCW7_SALVM</name>
<evidence type="ECO:0000313" key="1">
    <source>
        <dbReference type="EMBL" id="VFU23851.1"/>
    </source>
</evidence>
<reference evidence="1" key="1">
    <citation type="submission" date="2019-03" db="EMBL/GenBank/DDBJ databases">
        <authorList>
            <person name="Mank J."/>
            <person name="Almeida P."/>
        </authorList>
    </citation>
    <scope>NUCLEOTIDE SEQUENCE</scope>
    <source>
        <strain evidence="1">78183</strain>
    </source>
</reference>
<accession>A0A6N2KCW7</accession>
<sequence length="89" mass="9599">MSVLLMANHVQYLLTYEGVRVDSQTVVSPNAVAAIGNKGSELAGALFTLGSLKIWCCWQAFSFMSELRKENTSSVPELMSSANSPLTSL</sequence>
<dbReference type="EMBL" id="CAADRP010000136">
    <property type="protein sequence ID" value="VFU23851.1"/>
    <property type="molecule type" value="Genomic_DNA"/>
</dbReference>